<dbReference type="InterPro" id="IPR037233">
    <property type="entry name" value="CcmK-like_sf"/>
</dbReference>
<feature type="domain" description="BMC" evidence="4">
    <location>
        <begin position="3"/>
        <end position="87"/>
    </location>
</feature>
<keyword evidence="6" id="KW-1185">Reference proteome</keyword>
<name>A0AA45HJJ8_9BACT</name>
<gene>
    <name evidence="5" type="ORF">C7380_103126</name>
</gene>
<dbReference type="SUPFAM" id="SSF143414">
    <property type="entry name" value="CcmK-like"/>
    <property type="match status" value="1"/>
</dbReference>
<comment type="caution">
    <text evidence="5">The sequence shown here is derived from an EMBL/GenBank/DDBJ whole genome shotgun (WGS) entry which is preliminary data.</text>
</comment>
<protein>
    <submittedName>
        <fullName evidence="5">Microcompartment protein CcmL/EutN</fullName>
    </submittedName>
</protein>
<comment type="subcellular location">
    <subcellularLocation>
        <location evidence="1">Bacterial microcompartment</location>
    </subcellularLocation>
</comment>
<dbReference type="GO" id="GO:0031469">
    <property type="term" value="C:bacterial microcompartment"/>
    <property type="evidence" value="ECO:0007669"/>
    <property type="project" value="UniProtKB-SubCell"/>
</dbReference>
<dbReference type="InterPro" id="IPR044872">
    <property type="entry name" value="CcmK/CsoS1_BMC"/>
</dbReference>
<proteinExistence type="inferred from homology"/>
<dbReference type="InterPro" id="IPR050575">
    <property type="entry name" value="BMC_shell"/>
</dbReference>
<sequence>MNALGLIEVYGYLGAIEAADSALKAANVKLIDCEKVRGGLVCVKLTGDVGAIKAAVDVAEEKTKNLNVYVSSHVIAKPDDSLKKILEINKKINTESKKEIIKEEKSEVSKIETDNKIIFTKEELESKTVEELRRMVRNIKSSMSNKQIKYARKDKLIEELSRYYKRGNK</sequence>
<dbReference type="PANTHER" id="PTHR33941">
    <property type="entry name" value="PROPANEDIOL UTILIZATION PROTEIN PDUA"/>
    <property type="match status" value="1"/>
</dbReference>
<dbReference type="Proteomes" id="UP000245921">
    <property type="component" value="Unassembled WGS sequence"/>
</dbReference>
<dbReference type="CDD" id="cd07045">
    <property type="entry name" value="BMC_CcmK_like"/>
    <property type="match status" value="1"/>
</dbReference>
<dbReference type="EMBL" id="QGGI01000003">
    <property type="protein sequence ID" value="PWJ95947.1"/>
    <property type="molecule type" value="Genomic_DNA"/>
</dbReference>
<dbReference type="PROSITE" id="PS51930">
    <property type="entry name" value="BMC_2"/>
    <property type="match status" value="1"/>
</dbReference>
<evidence type="ECO:0000256" key="1">
    <source>
        <dbReference type="ARBA" id="ARBA00024322"/>
    </source>
</evidence>
<reference evidence="5 6" key="1">
    <citation type="submission" date="2018-05" db="EMBL/GenBank/DDBJ databases">
        <title>Genomic Encyclopedia of Type Strains, Phase IV (KMG-IV): sequencing the most valuable type-strain genomes for metagenomic binning, comparative biology and taxonomic classification.</title>
        <authorList>
            <person name="Goeker M."/>
        </authorList>
    </citation>
    <scope>NUCLEOTIDE SEQUENCE [LARGE SCALE GENOMIC DNA]</scope>
    <source>
        <strain evidence="5 6">DSM 24906</strain>
    </source>
</reference>
<dbReference type="SMART" id="SM00877">
    <property type="entry name" value="BMC"/>
    <property type="match status" value="1"/>
</dbReference>
<dbReference type="InterPro" id="IPR000249">
    <property type="entry name" value="BMC_dom"/>
</dbReference>
<evidence type="ECO:0000313" key="5">
    <source>
        <dbReference type="EMBL" id="PWJ95947.1"/>
    </source>
</evidence>
<dbReference type="PANTHER" id="PTHR33941:SF11">
    <property type="entry name" value="BACTERIAL MICROCOMPARTMENT SHELL PROTEIN PDUJ"/>
    <property type="match status" value="1"/>
</dbReference>
<evidence type="ECO:0000259" key="4">
    <source>
        <dbReference type="PROSITE" id="PS51930"/>
    </source>
</evidence>
<evidence type="ECO:0000313" key="6">
    <source>
        <dbReference type="Proteomes" id="UP000245921"/>
    </source>
</evidence>
<dbReference type="Gene3D" id="3.30.70.1710">
    <property type="match status" value="1"/>
</dbReference>
<dbReference type="AlphaFoldDB" id="A0AA45HJJ8"/>
<organism evidence="5 6">
    <name type="scientific">Oceanotoga teriensis</name>
    <dbReference type="NCBI Taxonomy" id="515440"/>
    <lineage>
        <taxon>Bacteria</taxon>
        <taxon>Thermotogati</taxon>
        <taxon>Thermotogota</taxon>
        <taxon>Thermotogae</taxon>
        <taxon>Petrotogales</taxon>
        <taxon>Petrotogaceae</taxon>
        <taxon>Oceanotoga</taxon>
    </lineage>
</organism>
<comment type="similarity">
    <text evidence="3">Belongs to the bacterial microcompartments protein family.</text>
</comment>
<dbReference type="RefSeq" id="WP_109604064.1">
    <property type="nucleotide sequence ID" value="NZ_QGGI01000003.1"/>
</dbReference>
<dbReference type="Pfam" id="PF00936">
    <property type="entry name" value="BMC"/>
    <property type="match status" value="1"/>
</dbReference>
<evidence type="ECO:0000256" key="2">
    <source>
        <dbReference type="ARBA" id="ARBA00024446"/>
    </source>
</evidence>
<accession>A0AA45HJJ8</accession>
<evidence type="ECO:0000256" key="3">
    <source>
        <dbReference type="PROSITE-ProRule" id="PRU01278"/>
    </source>
</evidence>
<keyword evidence="2" id="KW-1283">Bacterial microcompartment</keyword>